<evidence type="ECO:0000256" key="1">
    <source>
        <dbReference type="ARBA" id="ARBA00000091"/>
    </source>
</evidence>
<accession>A0A8C9ETS9</accession>
<comment type="similarity">
    <text evidence="7 19">Belongs to the 1-acyl-sn-glycerol-3-phosphate acyltransferase family.</text>
</comment>
<reference evidence="23" key="1">
    <citation type="submission" date="2025-08" db="UniProtKB">
        <authorList>
            <consortium name="Ensembl"/>
        </authorList>
    </citation>
    <scope>IDENTIFICATION</scope>
</reference>
<comment type="catalytic activity">
    <reaction evidence="17">
        <text>1-eicosanoyl-sn-glycero-3-phosphate + (9Z)-octadecenoyl-CoA = 1-eicosanoyl-2-(9Z)-octadecenoyl-sn-glycero-3-phosphate + CoA</text>
        <dbReference type="Rhea" id="RHEA:37183"/>
        <dbReference type="ChEBI" id="CHEBI:57287"/>
        <dbReference type="ChEBI" id="CHEBI:57387"/>
        <dbReference type="ChEBI" id="CHEBI:74583"/>
        <dbReference type="ChEBI" id="CHEBI:74584"/>
    </reaction>
    <physiologicalReaction direction="left-to-right" evidence="17">
        <dbReference type="Rhea" id="RHEA:37184"/>
    </physiologicalReaction>
</comment>
<evidence type="ECO:0000256" key="3">
    <source>
        <dbReference type="ARBA" id="ARBA00000816"/>
    </source>
</evidence>
<evidence type="ECO:0000256" key="13">
    <source>
        <dbReference type="ARBA" id="ARBA00048293"/>
    </source>
</evidence>
<evidence type="ECO:0000256" key="20">
    <source>
        <dbReference type="SAM" id="MobiDB-lite"/>
    </source>
</evidence>
<evidence type="ECO:0000256" key="9">
    <source>
        <dbReference type="ARBA" id="ARBA00023315"/>
    </source>
</evidence>
<comment type="catalytic activity">
    <reaction evidence="16">
        <text>1-(9Z-octadecenoyl)-sn-glycero-3-phosphate + (9Z,12Z)-octadecadienoyl-CoA = 1-(9Z)-octadecenoyl-2-(9Z,12Z)-octadecadienoyl-sn-glycero-3-phosphate + CoA</text>
        <dbReference type="Rhea" id="RHEA:37159"/>
        <dbReference type="ChEBI" id="CHEBI:57287"/>
        <dbReference type="ChEBI" id="CHEBI:57383"/>
        <dbReference type="ChEBI" id="CHEBI:74544"/>
        <dbReference type="ChEBI" id="CHEBI:74563"/>
    </reaction>
    <physiologicalReaction direction="left-to-right" evidence="16">
        <dbReference type="Rhea" id="RHEA:37160"/>
    </physiologicalReaction>
</comment>
<evidence type="ECO:0000256" key="2">
    <source>
        <dbReference type="ARBA" id="ARBA00000300"/>
    </source>
</evidence>
<evidence type="ECO:0000256" key="7">
    <source>
        <dbReference type="ARBA" id="ARBA00008655"/>
    </source>
</evidence>
<dbReference type="SUPFAM" id="SSF69593">
    <property type="entry name" value="Glycerol-3-phosphate (1)-acyltransferase"/>
    <property type="match status" value="1"/>
</dbReference>
<feature type="domain" description="Phospholipid/glycerol acyltransferase" evidence="22">
    <location>
        <begin position="144"/>
        <end position="251"/>
    </location>
</feature>
<comment type="pathway">
    <text evidence="6">Phospholipid metabolism; CDP-diacylglycerol biosynthesis; CDP-diacylglycerol from sn-glycerol 3-phosphate: step 2/3.</text>
</comment>
<name>A0A8C9ETS9_PAVCR</name>
<keyword evidence="21" id="KW-0812">Transmembrane</keyword>
<keyword evidence="21" id="KW-1133">Transmembrane helix</keyword>
<evidence type="ECO:0000256" key="5">
    <source>
        <dbReference type="ARBA" id="ARBA00004086"/>
    </source>
</evidence>
<dbReference type="GO" id="GO:0006654">
    <property type="term" value="P:phosphatidic acid biosynthetic process"/>
    <property type="evidence" value="ECO:0007669"/>
    <property type="project" value="TreeGrafter"/>
</dbReference>
<dbReference type="GO" id="GO:0016020">
    <property type="term" value="C:membrane"/>
    <property type="evidence" value="ECO:0007669"/>
    <property type="project" value="InterPro"/>
</dbReference>
<keyword evidence="19" id="KW-0594">Phospholipid biosynthesis</keyword>
<evidence type="ECO:0000313" key="24">
    <source>
        <dbReference type="Proteomes" id="UP000694428"/>
    </source>
</evidence>
<feature type="region of interest" description="Disordered" evidence="20">
    <location>
        <begin position="324"/>
        <end position="346"/>
    </location>
</feature>
<dbReference type="PANTHER" id="PTHR10434:SF65">
    <property type="entry name" value="1-ACYL-SN-GLYCEROL-3-PHOSPHATE ACYLTRANSFERASE ALPHA"/>
    <property type="match status" value="1"/>
</dbReference>
<comment type="catalytic activity">
    <reaction evidence="4">
        <text>1-(9Z-octadecenoyl)-sn-glycero-3-phosphate + tetradecanoyl-CoA = 1-(9Z)-octadecenoyl-2-tetradecanoyl-sn-glycero-3-phosphate + CoA</text>
        <dbReference type="Rhea" id="RHEA:37171"/>
        <dbReference type="ChEBI" id="CHEBI:57287"/>
        <dbReference type="ChEBI" id="CHEBI:57385"/>
        <dbReference type="ChEBI" id="CHEBI:74544"/>
        <dbReference type="ChEBI" id="CHEBI:74579"/>
    </reaction>
    <physiologicalReaction direction="left-to-right" evidence="4">
        <dbReference type="Rhea" id="RHEA:37172"/>
    </physiologicalReaction>
</comment>
<organism evidence="23 24">
    <name type="scientific">Pavo cristatus</name>
    <name type="common">Indian peafowl</name>
    <name type="synonym">Blue peafowl</name>
    <dbReference type="NCBI Taxonomy" id="9049"/>
    <lineage>
        <taxon>Eukaryota</taxon>
        <taxon>Metazoa</taxon>
        <taxon>Chordata</taxon>
        <taxon>Craniata</taxon>
        <taxon>Vertebrata</taxon>
        <taxon>Euteleostomi</taxon>
        <taxon>Archelosauria</taxon>
        <taxon>Archosauria</taxon>
        <taxon>Dinosauria</taxon>
        <taxon>Saurischia</taxon>
        <taxon>Theropoda</taxon>
        <taxon>Coelurosauria</taxon>
        <taxon>Aves</taxon>
        <taxon>Neognathae</taxon>
        <taxon>Galloanserae</taxon>
        <taxon>Galliformes</taxon>
        <taxon>Phasianidae</taxon>
        <taxon>Phasianinae</taxon>
        <taxon>Pavo</taxon>
    </lineage>
</organism>
<feature type="transmembrane region" description="Helical" evidence="21">
    <location>
        <begin position="55"/>
        <end position="72"/>
    </location>
</feature>
<comment type="catalytic activity">
    <reaction evidence="14">
        <text>heptadecanoyl-CoA + 1-(9Z-octadecenoyl)-sn-glycero-3-phosphate = 1-(9Z)-octadecenoyl-2-heptadecanoyl-sn-glycero-3-phosphate + CoA</text>
        <dbReference type="Rhea" id="RHEA:37155"/>
        <dbReference type="ChEBI" id="CHEBI:57287"/>
        <dbReference type="ChEBI" id="CHEBI:74307"/>
        <dbReference type="ChEBI" id="CHEBI:74544"/>
        <dbReference type="ChEBI" id="CHEBI:74558"/>
    </reaction>
    <physiologicalReaction direction="left-to-right" evidence="14">
        <dbReference type="Rhea" id="RHEA:37156"/>
    </physiologicalReaction>
</comment>
<comment type="catalytic activity">
    <reaction evidence="15">
        <text>pentadecanoyl-CoA + 1-(9Z-octadecenoyl)-sn-glycero-3-phosphate = 1-(9Z)-octadecenoyl-2-pentadecanoyl-sn-glycero-3-phosphate + CoA</text>
        <dbReference type="Rhea" id="RHEA:37175"/>
        <dbReference type="ChEBI" id="CHEBI:57287"/>
        <dbReference type="ChEBI" id="CHEBI:74309"/>
        <dbReference type="ChEBI" id="CHEBI:74544"/>
        <dbReference type="ChEBI" id="CHEBI:74578"/>
    </reaction>
    <physiologicalReaction direction="left-to-right" evidence="15">
        <dbReference type="Rhea" id="RHEA:37176"/>
    </physiologicalReaction>
</comment>
<proteinExistence type="inferred from homology"/>
<keyword evidence="8 19" id="KW-0808">Transferase</keyword>
<keyword evidence="21" id="KW-0472">Membrane</keyword>
<evidence type="ECO:0000256" key="11">
    <source>
        <dbReference type="ARBA" id="ARBA00047814"/>
    </source>
</evidence>
<keyword evidence="19" id="KW-0443">Lipid metabolism</keyword>
<comment type="catalytic activity">
    <reaction evidence="2">
        <text>a 1-acyl-sn-glycero-3-phosphate + an acyl-CoA = a 1,2-diacyl-sn-glycero-3-phosphate + CoA</text>
        <dbReference type="Rhea" id="RHEA:19709"/>
        <dbReference type="ChEBI" id="CHEBI:57287"/>
        <dbReference type="ChEBI" id="CHEBI:57970"/>
        <dbReference type="ChEBI" id="CHEBI:58342"/>
        <dbReference type="ChEBI" id="CHEBI:58608"/>
        <dbReference type="EC" id="2.3.1.51"/>
    </reaction>
    <physiologicalReaction direction="left-to-right" evidence="2">
        <dbReference type="Rhea" id="RHEA:19710"/>
    </physiologicalReaction>
</comment>
<comment type="catalytic activity">
    <reaction evidence="18">
        <text>1-(9Z-octadecenoyl)-sn-glycero-3-phosphate + (9Z)-octadecenoyl-CoA = 1,2-di-(9Z-octadecenoyl)-sn-glycero-3-phosphate + CoA</text>
        <dbReference type="Rhea" id="RHEA:37131"/>
        <dbReference type="ChEBI" id="CHEBI:57287"/>
        <dbReference type="ChEBI" id="CHEBI:57387"/>
        <dbReference type="ChEBI" id="CHEBI:74544"/>
        <dbReference type="ChEBI" id="CHEBI:74546"/>
    </reaction>
    <physiologicalReaction direction="left-to-right" evidence="18">
        <dbReference type="Rhea" id="RHEA:37132"/>
    </physiologicalReaction>
</comment>
<comment type="catalytic activity">
    <reaction evidence="12">
        <text>1-(6Z,9Z,12Z-octadecatrienoyl)-sn-glycero-3-phosphate + (9Z)-octadecenoyl-CoA = (6Z,9Z,12Z)-octadecatrienoyl-2-(9Z)-octadecenoyl-sn-glycero-3-phosphate + CoA</text>
        <dbReference type="Rhea" id="RHEA:37179"/>
        <dbReference type="ChEBI" id="CHEBI:57287"/>
        <dbReference type="ChEBI" id="CHEBI:57387"/>
        <dbReference type="ChEBI" id="CHEBI:74581"/>
        <dbReference type="ChEBI" id="CHEBI:74582"/>
    </reaction>
    <physiologicalReaction direction="left-to-right" evidence="12">
        <dbReference type="Rhea" id="RHEA:37180"/>
    </physiologicalReaction>
</comment>
<dbReference type="CDD" id="cd07989">
    <property type="entry name" value="LPLAT_AGPAT-like"/>
    <property type="match status" value="1"/>
</dbReference>
<evidence type="ECO:0000256" key="15">
    <source>
        <dbReference type="ARBA" id="ARBA00048973"/>
    </source>
</evidence>
<evidence type="ECO:0000256" key="4">
    <source>
        <dbReference type="ARBA" id="ARBA00001783"/>
    </source>
</evidence>
<dbReference type="EC" id="2.3.1.51" evidence="19"/>
<evidence type="ECO:0000256" key="16">
    <source>
        <dbReference type="ARBA" id="ARBA00049345"/>
    </source>
</evidence>
<reference evidence="23" key="2">
    <citation type="submission" date="2025-09" db="UniProtKB">
        <authorList>
            <consortium name="Ensembl"/>
        </authorList>
    </citation>
    <scope>IDENTIFICATION</scope>
</reference>
<dbReference type="InterPro" id="IPR002123">
    <property type="entry name" value="Plipid/glycerol_acylTrfase"/>
</dbReference>
<evidence type="ECO:0000313" key="23">
    <source>
        <dbReference type="Ensembl" id="ENSPSTP00000004871.1"/>
    </source>
</evidence>
<comment type="catalytic activity">
    <reaction evidence="1">
        <text>(11Z)-octadecenoyl-CoA + 1-(9Z-octadecenoyl)-sn-glycero-3-phosphate = 1-(9Z)-octadecenoyl-2-(11Z)-octadecenoyl-sn-glycero-3-phosphate + CoA</text>
        <dbReference type="Rhea" id="RHEA:37603"/>
        <dbReference type="ChEBI" id="CHEBI:57287"/>
        <dbReference type="ChEBI" id="CHEBI:74544"/>
        <dbReference type="ChEBI" id="CHEBI:75121"/>
        <dbReference type="ChEBI" id="CHEBI:75122"/>
    </reaction>
    <physiologicalReaction direction="left-to-right" evidence="1">
        <dbReference type="Rhea" id="RHEA:37604"/>
    </physiologicalReaction>
</comment>
<dbReference type="Pfam" id="PF01553">
    <property type="entry name" value="Acyltransferase"/>
    <property type="match status" value="1"/>
</dbReference>
<evidence type="ECO:0000256" key="21">
    <source>
        <dbReference type="SAM" id="Phobius"/>
    </source>
</evidence>
<keyword evidence="24" id="KW-1185">Reference proteome</keyword>
<comment type="catalytic activity">
    <reaction evidence="13">
        <text>1-(9Z,12Z,15Z)-octadecatrienoyl-sn-glycero-3-phosphate + (9Z)-octadecenoyl-CoA = 1-(9Z,12Z,15Z)-octadecatrienoyl-2-(9Z)-octadecenoyl-sn-glycero-3-phosphate + CoA</text>
        <dbReference type="Rhea" id="RHEA:37139"/>
        <dbReference type="ChEBI" id="CHEBI:57287"/>
        <dbReference type="ChEBI" id="CHEBI:57387"/>
        <dbReference type="ChEBI" id="CHEBI:74549"/>
        <dbReference type="ChEBI" id="CHEBI:74550"/>
    </reaction>
    <physiologicalReaction direction="left-to-right" evidence="13">
        <dbReference type="Rhea" id="RHEA:37140"/>
    </physiologicalReaction>
</comment>
<dbReference type="GO" id="GO:0005783">
    <property type="term" value="C:endoplasmic reticulum"/>
    <property type="evidence" value="ECO:0007669"/>
    <property type="project" value="TreeGrafter"/>
</dbReference>
<dbReference type="Ensembl" id="ENSPSTT00000005123.1">
    <property type="protein sequence ID" value="ENSPSTP00000004871.1"/>
    <property type="gene ID" value="ENSPSTG00000003434.1"/>
</dbReference>
<sequence>MGQLLPWTSPERPHTTLLIHRLHLPCSQHPYSPPQLWRRRLSSPASPHPRGTMDVALLHGLLLLLILPVLLYRHSATFHYFCKVTFFNIWVLTMATLLSPFAAIRGRCVENMKLLCAAIRPLKHLYGIKIKVMGAEHLNLKEPYVIVCNHQASLDVMGMVEVIPKRCVPIAKKELLYMGTVGWACWLSGIIFIDRQRTGDAIDVISQTLRVWIFPEGTRNQSRSMLPFKRGAFHLAVQAQVPIFPVVISPYWDFFSSKEKKFTSGKVLVGRSGLPVLPRIETRGLSPKDVPELTETVRNIMVDVFSEMSANSCRDWPAELPLLPSTGATKGTDGTWHEEDTTGTSD</sequence>
<dbReference type="PANTHER" id="PTHR10434">
    <property type="entry name" value="1-ACYL-SN-GLYCEROL-3-PHOSPHATE ACYLTRANSFERASE"/>
    <property type="match status" value="1"/>
</dbReference>
<dbReference type="SMART" id="SM00563">
    <property type="entry name" value="PlsC"/>
    <property type="match status" value="1"/>
</dbReference>
<comment type="catalytic activity">
    <reaction evidence="10">
        <text>1-hexadecanoyl-sn-glycero-3-phosphate + (9Z)-octadecenoyl-CoA = 1-hexadecanoyl-2-(9Z-octadecenoyl)-sn-glycero-3-phosphate + CoA</text>
        <dbReference type="Rhea" id="RHEA:33187"/>
        <dbReference type="ChEBI" id="CHEBI:57287"/>
        <dbReference type="ChEBI" id="CHEBI:57387"/>
        <dbReference type="ChEBI" id="CHEBI:57518"/>
        <dbReference type="ChEBI" id="CHEBI:64839"/>
    </reaction>
    <physiologicalReaction direction="left-to-right" evidence="10">
        <dbReference type="Rhea" id="RHEA:33188"/>
    </physiologicalReaction>
</comment>
<evidence type="ECO:0000256" key="8">
    <source>
        <dbReference type="ARBA" id="ARBA00022679"/>
    </source>
</evidence>
<keyword evidence="19" id="KW-1208">Phospholipid metabolism</keyword>
<dbReference type="NCBIfam" id="TIGR00530">
    <property type="entry name" value="AGP_acyltrn"/>
    <property type="match status" value="1"/>
</dbReference>
<evidence type="ECO:0000256" key="18">
    <source>
        <dbReference type="ARBA" id="ARBA00049561"/>
    </source>
</evidence>
<dbReference type="GO" id="GO:0003841">
    <property type="term" value="F:1-acylglycerol-3-phosphate O-acyltransferase activity"/>
    <property type="evidence" value="ECO:0007669"/>
    <property type="project" value="UniProtKB-UniRule"/>
</dbReference>
<evidence type="ECO:0000256" key="12">
    <source>
        <dbReference type="ARBA" id="ARBA00048105"/>
    </source>
</evidence>
<evidence type="ECO:0000256" key="17">
    <source>
        <dbReference type="ARBA" id="ARBA00049491"/>
    </source>
</evidence>
<dbReference type="AlphaFoldDB" id="A0A8C9ETS9"/>
<keyword evidence="19" id="KW-0444">Lipid biosynthesis</keyword>
<dbReference type="Proteomes" id="UP000694428">
    <property type="component" value="Unplaced"/>
</dbReference>
<evidence type="ECO:0000256" key="14">
    <source>
        <dbReference type="ARBA" id="ARBA00048956"/>
    </source>
</evidence>
<evidence type="ECO:0000256" key="6">
    <source>
        <dbReference type="ARBA" id="ARBA00004728"/>
    </source>
</evidence>
<protein>
    <recommendedName>
        <fullName evidence="19">1-acyl-sn-glycerol-3-phosphate acyltransferase</fullName>
        <ecNumber evidence="19">2.3.1.51</ecNumber>
    </recommendedName>
</protein>
<feature type="transmembrane region" description="Helical" evidence="21">
    <location>
        <begin position="84"/>
        <end position="104"/>
    </location>
</feature>
<evidence type="ECO:0000259" key="22">
    <source>
        <dbReference type="SMART" id="SM00563"/>
    </source>
</evidence>
<evidence type="ECO:0000256" key="19">
    <source>
        <dbReference type="RuleBase" id="RU361267"/>
    </source>
</evidence>
<comment type="domain">
    <text evidence="19">The HXXXXD motif is essential for acyltransferase activity and may constitute the binding site for the phosphate moiety of the glycerol-3-phosphate.</text>
</comment>
<comment type="catalytic activity">
    <reaction evidence="11">
        <text>1-tetradecanoyl-sn-glycerol 3-phosphate + (9Z)-octadecenoyl-CoA = 1-tetradecanoyl-2-(9Z)-octadecenoyl-sn-glycero-3-phosphate + CoA</text>
        <dbReference type="Rhea" id="RHEA:37187"/>
        <dbReference type="ChEBI" id="CHEBI:57287"/>
        <dbReference type="ChEBI" id="CHEBI:57387"/>
        <dbReference type="ChEBI" id="CHEBI:72683"/>
        <dbReference type="ChEBI" id="CHEBI:74586"/>
    </reaction>
    <physiologicalReaction direction="left-to-right" evidence="11">
        <dbReference type="Rhea" id="RHEA:37188"/>
    </physiologicalReaction>
</comment>
<dbReference type="InterPro" id="IPR004552">
    <property type="entry name" value="AGP_acyltrans"/>
</dbReference>
<comment type="catalytic activity">
    <reaction evidence="3">
        <text>1-(9Z-octadecenoyl)-sn-glycero-3-phosphate + hexadecanoyl-CoA = 1-(9Z)-octadecenoyl-2-hexadecanoyl-sn-glycero-3-phosphate + CoA</text>
        <dbReference type="Rhea" id="RHEA:37143"/>
        <dbReference type="ChEBI" id="CHEBI:57287"/>
        <dbReference type="ChEBI" id="CHEBI:57379"/>
        <dbReference type="ChEBI" id="CHEBI:74544"/>
        <dbReference type="ChEBI" id="CHEBI:74551"/>
    </reaction>
    <physiologicalReaction direction="left-to-right" evidence="3">
        <dbReference type="Rhea" id="RHEA:37144"/>
    </physiologicalReaction>
</comment>
<comment type="function">
    <text evidence="5">Converts 1-acyl-sn-glycerol-3-phosphate (lysophosphatidic acid or LPA) into 1,2-diacyl-sn-glycerol-3-phosphate (phosphatidic acid or PA) by incorporating an acyl moiety at the sn-2 position of the glycerol backbone.</text>
</comment>
<keyword evidence="9 19" id="KW-0012">Acyltransferase</keyword>
<evidence type="ECO:0000256" key="10">
    <source>
        <dbReference type="ARBA" id="ARBA00047525"/>
    </source>
</evidence>